<dbReference type="InterPro" id="IPR033764">
    <property type="entry name" value="Sdr_B"/>
</dbReference>
<dbReference type="InterPro" id="IPR012332">
    <property type="entry name" value="Autotransporter_pectin_lyase_C"/>
</dbReference>
<gene>
    <name evidence="9" type="ORF">IPV69_04215</name>
</gene>
<dbReference type="Proteomes" id="UP000593765">
    <property type="component" value="Chromosome"/>
</dbReference>
<dbReference type="SUPFAM" id="SSF117074">
    <property type="entry name" value="Hypothetical protein PA1324"/>
    <property type="match status" value="1"/>
</dbReference>
<dbReference type="Gene3D" id="2.60.40.10">
    <property type="entry name" value="Immunoglobulins"/>
    <property type="match status" value="1"/>
</dbReference>
<evidence type="ECO:0000259" key="8">
    <source>
        <dbReference type="Pfam" id="PF17210"/>
    </source>
</evidence>
<dbReference type="InterPro" id="IPR028994">
    <property type="entry name" value="Integrin_alpha_N"/>
</dbReference>
<dbReference type="InterPro" id="IPR013517">
    <property type="entry name" value="FG-GAP"/>
</dbReference>
<evidence type="ECO:0000256" key="4">
    <source>
        <dbReference type="ARBA" id="ARBA00022525"/>
    </source>
</evidence>
<dbReference type="InterPro" id="IPR011050">
    <property type="entry name" value="Pectin_lyase_fold/virulence"/>
</dbReference>
<keyword evidence="4" id="KW-0964">Secreted</keyword>
<dbReference type="Gene3D" id="2.30.30.100">
    <property type="match status" value="7"/>
</dbReference>
<comment type="subcellular location">
    <subcellularLocation>
        <location evidence="1">Cell envelope</location>
    </subcellularLocation>
    <subcellularLocation>
        <location evidence="2">Cell outer membrane</location>
    </subcellularLocation>
    <subcellularLocation>
        <location evidence="3">Secreted</location>
    </subcellularLocation>
</comment>
<sequence length="1726" mass="170993">MCALCRSVDPTDFQLTFSGGVSAATAVAVNPVSPSVYNVAVSGIAGSGTLGLNLVDNGTIRDTAGHSLQSNAATAGLFASETTFAVGSRPFTVASADVNGDNKPDLITANFGSDNVSVLLGNGDGTFQAGTTFAVGDGPYCVAADVNGDNKPDLVTANYHSKSVSVLLGNGDGTFQAQKTFAVGIGPTSVIVEDMNADDKPDIATSNSVAGTVSVLLGNGDGSFEAQLTFAAGLDAGSLISADLNGDDNPDLIATNYYSTTVSVLLGNGDGTFQARQVIAVGSSTATVTSADVNNDGKADLVTGNWASDTISVLLGKGDGTFQAEKTFNVSEPWYITSVEVDGDGKIDLIVVDEFNDKVKVLLGNGDGTFKAQKTYDAGSSPVLVEVVDVNGDARLDLITANFNSDTVSVLLNSGRGNFTGQTYTIQVPPSNSAVYTVTSLGDSAGTVTAAGPRKFNATTLRAAIAAANSHLGNDAIEFAPGLKGMITLSTALPQLSDNVVLRGPGASLLTVARSPSEASNFSIFFLNAGKTATISGLGIAKGTGVPVGPSGITAGGGIFNNGALRITDCVLTENSSKSTGGGIYSAGNLTATNCTFTGNSAQDGGAIYTTGTATSTLQSCNLAGNWTGQGGRGGGISNGGALTIDTSLLVANSAGRAGTGGGVYNGGSLVLRGSTVAGNAAQQGGGIYHAGNGSFIASNAIVAMNLKETCNVNGQVTATNPDDLFGASTSTASSFNLIGTGGSAGMANGVNHNIVGVDPGFLLNPSSGADGIRATADDGPGNFRLRPDSRALNGGANNLVAPGITMDIDGRPRVVDGTVDIGAYEMKLLRVSSSATGGSTGQSWSSAFRSLSGALGAASPGTNVLVEAGTYLPGTASARSASFSLGAGVSVFGGYAGNSNPLNPNQRDISGFKTILSGDIGRPNDNSDNSYHVVTAVNGGAPIVLDGVTITAGNANDASALNGKFGGGLLIIGSSAVLRDCLVNHNSALGSGGGIAALLGSNVDVKNSEVSQNKAGVDGGAMHTSEGARLSMTGGKAIGNLAGALGGMLGAGGQSKFEITGVDVAGNKAKEGGAISVKEKSSGIADQCKINGNEGSVNGGGFRIKDEGAVDVKNSEVSQNKAGVDGGAMHTSEGARLSMTGGKAIGNFAGVFGGMLGAGGQSKFEMTGVDVASNKAKEGGAIAVKEKASGIADQCKINGNEGSVNGGGFRIKDEGAVDVKNSEVSQNKAGVDGGAMHTSEGARLSMTGGKGIGNLAGALGGMLGAGGQSRFTMTGVDVASNKAKEGGAIAVKETASGIADECKINGNEGSVNGGGFRIKDEGAVDVKNSEVSQNKAGVDGGAMHTSENARLSMTGGKAIGNFAGVFGGMLGAGGQSKFEMTGVDVAGNKAKEGGAIATNEESVGAVTQCLVNGNQASGLGGALAALGSSTLGVTNSTLSGNMADKGGAIGVSSIKRLFVGACTIVGNTAAVGGGIAGLGAAIGLFNAIVCGNFGLLTTLRSSESPSNDIEGTIGSDSSSNLVGVGGSGGIVNGKNGNLVGITLAQLKLGPLADNGGPTQAMALLPGSIAINAGSNAKAVDAAGKPIATDQRGTGFARIVGGIVDVGAFEVQSPVVTGKGSVAGIVFKDLNGNRIQDADESGVKGWLVWADLNKDGRLNYNEPRTVSNAGGQYTLTNVPTGYQLVRLEKRTGWQQTIPRGGGAHGPTILTDKLITGWHFGIRPILG</sequence>
<dbReference type="Pfam" id="PF13517">
    <property type="entry name" value="FG-GAP_3"/>
    <property type="match status" value="3"/>
</dbReference>
<name>A0A7M2WYI9_9BACT</name>
<dbReference type="NCBIfam" id="TIGR01376">
    <property type="entry name" value="POMP_repeat"/>
    <property type="match status" value="1"/>
</dbReference>
<evidence type="ECO:0000256" key="7">
    <source>
        <dbReference type="ARBA" id="ARBA00023237"/>
    </source>
</evidence>
<reference evidence="9 10" key="1">
    <citation type="submission" date="2020-10" db="EMBL/GenBank/DDBJ databases">
        <title>Wide distribution of Phycisphaera-like planctomycetes from WD2101 soil group in peatlands and genome analysis of the first cultivated representative.</title>
        <authorList>
            <person name="Dedysh S.N."/>
            <person name="Beletsky A.V."/>
            <person name="Ivanova A."/>
            <person name="Kulichevskaya I.S."/>
            <person name="Suzina N.E."/>
            <person name="Philippov D.A."/>
            <person name="Rakitin A.L."/>
            <person name="Mardanov A.V."/>
            <person name="Ravin N.V."/>
        </authorList>
    </citation>
    <scope>NUCLEOTIDE SEQUENCE [LARGE SCALE GENOMIC DNA]</scope>
    <source>
        <strain evidence="9 10">M1803</strain>
    </source>
</reference>
<dbReference type="EMBL" id="CP063458">
    <property type="protein sequence ID" value="QOV90577.1"/>
    <property type="molecule type" value="Genomic_DNA"/>
</dbReference>
<evidence type="ECO:0000313" key="10">
    <source>
        <dbReference type="Proteomes" id="UP000593765"/>
    </source>
</evidence>
<dbReference type="InterPro" id="IPR059226">
    <property type="entry name" value="Choice_anch_Q_dom"/>
</dbReference>
<dbReference type="NCBIfam" id="NF041518">
    <property type="entry name" value="choice_anch_Q"/>
    <property type="match status" value="2"/>
</dbReference>
<dbReference type="GO" id="GO:0009279">
    <property type="term" value="C:cell outer membrane"/>
    <property type="evidence" value="ECO:0007669"/>
    <property type="project" value="UniProtKB-SubCell"/>
</dbReference>
<proteinExistence type="predicted"/>
<dbReference type="SUPFAM" id="SSF51126">
    <property type="entry name" value="Pectin lyase-like"/>
    <property type="match status" value="3"/>
</dbReference>
<keyword evidence="10" id="KW-1185">Reference proteome</keyword>
<evidence type="ECO:0000256" key="1">
    <source>
        <dbReference type="ARBA" id="ARBA00004196"/>
    </source>
</evidence>
<dbReference type="RefSeq" id="WP_206293669.1">
    <property type="nucleotide sequence ID" value="NZ_CP063458.1"/>
</dbReference>
<evidence type="ECO:0000256" key="6">
    <source>
        <dbReference type="ARBA" id="ARBA00023136"/>
    </source>
</evidence>
<dbReference type="SUPFAM" id="SSF69318">
    <property type="entry name" value="Integrin alpha N-terminal domain"/>
    <property type="match status" value="2"/>
</dbReference>
<dbReference type="InterPro" id="IPR006626">
    <property type="entry name" value="PbH1"/>
</dbReference>
<dbReference type="KEGG" id="hbs:IPV69_04215"/>
<dbReference type="SMART" id="SM00710">
    <property type="entry name" value="PbH1"/>
    <property type="match status" value="10"/>
</dbReference>
<keyword evidence="6" id="KW-0472">Membrane</keyword>
<protein>
    <submittedName>
        <fullName evidence="9">VCBS repeat-containing protein</fullName>
    </submittedName>
</protein>
<evidence type="ECO:0000256" key="3">
    <source>
        <dbReference type="ARBA" id="ARBA00004613"/>
    </source>
</evidence>
<dbReference type="InterPro" id="IPR003368">
    <property type="entry name" value="POMP_repeat"/>
</dbReference>
<feature type="domain" description="SD-repeat containing protein B" evidence="8">
    <location>
        <begin position="1622"/>
        <end position="1701"/>
    </location>
</feature>
<evidence type="ECO:0000256" key="2">
    <source>
        <dbReference type="ARBA" id="ARBA00004442"/>
    </source>
</evidence>
<evidence type="ECO:0000313" key="9">
    <source>
        <dbReference type="EMBL" id="QOV90577.1"/>
    </source>
</evidence>
<dbReference type="Gene3D" id="2.160.20.20">
    <property type="match status" value="1"/>
</dbReference>
<dbReference type="Pfam" id="PF17210">
    <property type="entry name" value="SdrD_B"/>
    <property type="match status" value="1"/>
</dbReference>
<dbReference type="PANTHER" id="PTHR46580">
    <property type="entry name" value="SENSOR KINASE-RELATED"/>
    <property type="match status" value="1"/>
</dbReference>
<dbReference type="GO" id="GO:0005576">
    <property type="term" value="C:extracellular region"/>
    <property type="evidence" value="ECO:0007669"/>
    <property type="project" value="UniProtKB-SubCell"/>
</dbReference>
<accession>A0A7M2WYI9</accession>
<evidence type="ECO:0000256" key="5">
    <source>
        <dbReference type="ARBA" id="ARBA00022729"/>
    </source>
</evidence>
<keyword evidence="7" id="KW-0998">Cell outer membrane</keyword>
<dbReference type="InterPro" id="IPR013783">
    <property type="entry name" value="Ig-like_fold"/>
</dbReference>
<organism evidence="9 10">
    <name type="scientific">Humisphaera borealis</name>
    <dbReference type="NCBI Taxonomy" id="2807512"/>
    <lineage>
        <taxon>Bacteria</taxon>
        <taxon>Pseudomonadati</taxon>
        <taxon>Planctomycetota</taxon>
        <taxon>Phycisphaerae</taxon>
        <taxon>Tepidisphaerales</taxon>
        <taxon>Tepidisphaeraceae</taxon>
        <taxon>Humisphaera</taxon>
    </lineage>
</organism>
<keyword evidence="5" id="KW-0732">Signal</keyword>
<dbReference type="PANTHER" id="PTHR46580:SF2">
    <property type="entry name" value="MAM DOMAIN-CONTAINING PROTEIN"/>
    <property type="match status" value="1"/>
</dbReference>